<dbReference type="SUPFAM" id="SSF56112">
    <property type="entry name" value="Protein kinase-like (PK-like)"/>
    <property type="match status" value="1"/>
</dbReference>
<dbReference type="EMBL" id="OV651814">
    <property type="protein sequence ID" value="CAH1106476.1"/>
    <property type="molecule type" value="Genomic_DNA"/>
</dbReference>
<protein>
    <recommendedName>
        <fullName evidence="1">CHK kinase-like domain-containing protein</fullName>
    </recommendedName>
</protein>
<dbReference type="InterPro" id="IPR004119">
    <property type="entry name" value="EcKL"/>
</dbReference>
<dbReference type="OrthoDB" id="191037at2759"/>
<evidence type="ECO:0000313" key="3">
    <source>
        <dbReference type="Proteomes" id="UP001153636"/>
    </source>
</evidence>
<feature type="domain" description="CHK kinase-like" evidence="1">
    <location>
        <begin position="166"/>
        <end position="347"/>
    </location>
</feature>
<dbReference type="Pfam" id="PF02958">
    <property type="entry name" value="EcKL"/>
    <property type="match status" value="1"/>
</dbReference>
<dbReference type="PANTHER" id="PTHR11012:SF55">
    <property type="entry name" value="BHLH DOMAIN-CONTAINING PROTEIN"/>
    <property type="match status" value="1"/>
</dbReference>
<dbReference type="SMART" id="SM00587">
    <property type="entry name" value="CHK"/>
    <property type="match status" value="1"/>
</dbReference>
<evidence type="ECO:0000259" key="1">
    <source>
        <dbReference type="SMART" id="SM00587"/>
    </source>
</evidence>
<dbReference type="InterPro" id="IPR011009">
    <property type="entry name" value="Kinase-like_dom_sf"/>
</dbReference>
<sequence length="432" mass="50647">MLLLQCIINYFQVHYYSFFKVHQRFPEHITSNTNMVETIKNLPELLKNTLVDSKIKSVEIKRLTAPGENYGSLMLKLDVTLKSNSGHEEKLQLVAKKIPVDELFKTSFNIQVTFKNEVAMYETVVPILQNFQRENGVQEVINCFPKYYGSRINLNNSDVVDENAILILENLVASGYKNIDRTVGFNLDSIKLILKDLAELHAVPIALKLKKPNSFEPLKKHCHDFEFSAELHQMFWETTREIIKENEHCAKLLDKINLITEVDRPKVKEPFATLVHYDLWCNNSMQKFSHDVAVQNKFLDFQFLAYGSPASDLFFLLWTSVQLEVLENYFEDLLVHYHNHFIKTLKTLGCDTKPFCYEHFLYEIKEQCVFEVGHTLHFIFFVVNGKKDRTEDIKFPDDIDKIKNEVTLRAKQQVWLMLQDCEKRGWLYESKN</sequence>
<dbReference type="InterPro" id="IPR015897">
    <property type="entry name" value="CHK_kinase-like"/>
</dbReference>
<gene>
    <name evidence="2" type="ORF">PSYICH_LOCUS7415</name>
</gene>
<keyword evidence="3" id="KW-1185">Reference proteome</keyword>
<dbReference type="Proteomes" id="UP001153636">
    <property type="component" value="Chromosome 2"/>
</dbReference>
<proteinExistence type="predicted"/>
<dbReference type="PANTHER" id="PTHR11012">
    <property type="entry name" value="PROTEIN KINASE-LIKE DOMAIN-CONTAINING"/>
    <property type="match status" value="1"/>
</dbReference>
<accession>A0A9P0GD28</accession>
<organism evidence="2 3">
    <name type="scientific">Psylliodes chrysocephalus</name>
    <dbReference type="NCBI Taxonomy" id="3402493"/>
    <lineage>
        <taxon>Eukaryota</taxon>
        <taxon>Metazoa</taxon>
        <taxon>Ecdysozoa</taxon>
        <taxon>Arthropoda</taxon>
        <taxon>Hexapoda</taxon>
        <taxon>Insecta</taxon>
        <taxon>Pterygota</taxon>
        <taxon>Neoptera</taxon>
        <taxon>Endopterygota</taxon>
        <taxon>Coleoptera</taxon>
        <taxon>Polyphaga</taxon>
        <taxon>Cucujiformia</taxon>
        <taxon>Chrysomeloidea</taxon>
        <taxon>Chrysomelidae</taxon>
        <taxon>Galerucinae</taxon>
        <taxon>Alticini</taxon>
        <taxon>Psylliodes</taxon>
    </lineage>
</organism>
<name>A0A9P0GD28_9CUCU</name>
<dbReference type="Gene3D" id="3.90.1200.10">
    <property type="match status" value="1"/>
</dbReference>
<reference evidence="2" key="1">
    <citation type="submission" date="2022-01" db="EMBL/GenBank/DDBJ databases">
        <authorList>
            <person name="King R."/>
        </authorList>
    </citation>
    <scope>NUCLEOTIDE SEQUENCE</scope>
</reference>
<evidence type="ECO:0000313" key="2">
    <source>
        <dbReference type="EMBL" id="CAH1106476.1"/>
    </source>
</evidence>
<dbReference type="AlphaFoldDB" id="A0A9P0GD28"/>